<evidence type="ECO:0000313" key="3">
    <source>
        <dbReference type="Proteomes" id="UP000029964"/>
    </source>
</evidence>
<name>A0A086TGI6_HAPC1</name>
<organism evidence="2 3">
    <name type="scientific">Hapsidospora chrysogenum (strain ATCC 11550 / CBS 779.69 / DSM 880 / IAM 14645 / JCM 23072 / IMI 49137)</name>
    <name type="common">Acremonium chrysogenum</name>
    <dbReference type="NCBI Taxonomy" id="857340"/>
    <lineage>
        <taxon>Eukaryota</taxon>
        <taxon>Fungi</taxon>
        <taxon>Dikarya</taxon>
        <taxon>Ascomycota</taxon>
        <taxon>Pezizomycotina</taxon>
        <taxon>Sordariomycetes</taxon>
        <taxon>Hypocreomycetidae</taxon>
        <taxon>Hypocreales</taxon>
        <taxon>Bionectriaceae</taxon>
        <taxon>Hapsidospora</taxon>
    </lineage>
</organism>
<dbReference type="EMBL" id="JPKY01000003">
    <property type="protein sequence ID" value="KFH48468.1"/>
    <property type="molecule type" value="Genomic_DNA"/>
</dbReference>
<comment type="similarity">
    <text evidence="1">Belongs to the Cyclase 1 superfamily.</text>
</comment>
<evidence type="ECO:0000313" key="2">
    <source>
        <dbReference type="EMBL" id="KFH48468.1"/>
    </source>
</evidence>
<gene>
    <name evidence="2" type="ORF">ACRE_007050</name>
</gene>
<dbReference type="AlphaFoldDB" id="A0A086TGI6"/>
<dbReference type="GO" id="GO:0004061">
    <property type="term" value="F:arylformamidase activity"/>
    <property type="evidence" value="ECO:0007669"/>
    <property type="project" value="InterPro"/>
</dbReference>
<dbReference type="InterPro" id="IPR007325">
    <property type="entry name" value="KFase/CYL"/>
</dbReference>
<dbReference type="GO" id="GO:0019441">
    <property type="term" value="P:L-tryptophan catabolic process to kynurenine"/>
    <property type="evidence" value="ECO:0007669"/>
    <property type="project" value="InterPro"/>
</dbReference>
<comment type="caution">
    <text evidence="2">The sequence shown here is derived from an EMBL/GenBank/DDBJ whole genome shotgun (WGS) entry which is preliminary data.</text>
</comment>
<accession>A0A086TGI6</accession>
<dbReference type="SUPFAM" id="SSF102198">
    <property type="entry name" value="Putative cyclase"/>
    <property type="match status" value="1"/>
</dbReference>
<dbReference type="HOGENOM" id="CLU_030671_1_0_1"/>
<evidence type="ECO:0000256" key="1">
    <source>
        <dbReference type="ARBA" id="ARBA00007865"/>
    </source>
</evidence>
<dbReference type="PANTHER" id="PTHR34861">
    <property type="match status" value="1"/>
</dbReference>
<dbReference type="Proteomes" id="UP000029964">
    <property type="component" value="Unassembled WGS sequence"/>
</dbReference>
<dbReference type="PANTHER" id="PTHR34861:SF10">
    <property type="entry name" value="CYCLASE"/>
    <property type="match status" value="1"/>
</dbReference>
<sequence>MLLDPNSSKLPLREELPRIPGAPKDAAWFWGDKDEHGRLNLLTPERVAKAAQTVKKGDIVPLNLPLDIPGPAMFGREDFEHKIKKLAPGAYDEVFTCNPQSGSQWDGFRHLTSEEIDQEGKITTRCGAQAWAQTGIAGRGVFLDVYSWAKQSYDPHTCHGITVADLEACARAQNVTFEKGDILIVRFGWVHKYLSLDAAGRQALADKKTLPEHTYAGMEQSAAMVDFLHDNYFAAGVGDNPMFEAWPPKSFSAKDHCLHTFMLPMWGMPIGELWDLEQLADKCAEEGRYTFFLTSSPDYVHGSVGSRPNALAIF</sequence>
<keyword evidence="3" id="KW-1185">Reference proteome</keyword>
<reference evidence="3" key="1">
    <citation type="journal article" date="2014" name="Genome Announc.">
        <title>Genome sequence and annotation of Acremonium chrysogenum, producer of the beta-lactam antibiotic cephalosporin C.</title>
        <authorList>
            <person name="Terfehr D."/>
            <person name="Dahlmann T.A."/>
            <person name="Specht T."/>
            <person name="Zadra I."/>
            <person name="Kuernsteiner H."/>
            <person name="Kueck U."/>
        </authorList>
    </citation>
    <scope>NUCLEOTIDE SEQUENCE [LARGE SCALE GENOMIC DNA]</scope>
    <source>
        <strain evidence="3">ATCC 11550 / CBS 779.69 / DSM 880 / IAM 14645 / JCM 23072 / IMI 49137</strain>
    </source>
</reference>
<dbReference type="Gene3D" id="3.50.30.50">
    <property type="entry name" value="Putative cyclase"/>
    <property type="match status" value="1"/>
</dbReference>
<proteinExistence type="inferred from homology"/>
<dbReference type="OrthoDB" id="5396at2759"/>
<dbReference type="Pfam" id="PF04199">
    <property type="entry name" value="Cyclase"/>
    <property type="match status" value="1"/>
</dbReference>
<dbReference type="STRING" id="857340.A0A086TGI6"/>
<dbReference type="InterPro" id="IPR037175">
    <property type="entry name" value="KFase_sf"/>
</dbReference>
<evidence type="ECO:0008006" key="4">
    <source>
        <dbReference type="Google" id="ProtNLM"/>
    </source>
</evidence>
<protein>
    <recommendedName>
        <fullName evidence="4">Cyclase-like protein</fullName>
    </recommendedName>
</protein>